<dbReference type="GO" id="GO:0005524">
    <property type="term" value="F:ATP binding"/>
    <property type="evidence" value="ECO:0007669"/>
    <property type="project" value="UniProtKB-KW"/>
</dbReference>
<evidence type="ECO:0000256" key="1">
    <source>
        <dbReference type="ARBA" id="ARBA00004202"/>
    </source>
</evidence>
<evidence type="ECO:0000256" key="3">
    <source>
        <dbReference type="ARBA" id="ARBA00022448"/>
    </source>
</evidence>
<dbReference type="OrthoDB" id="6461291at2"/>
<feature type="region of interest" description="Disordered" evidence="11">
    <location>
        <begin position="1"/>
        <end position="21"/>
    </location>
</feature>
<evidence type="ECO:0000256" key="6">
    <source>
        <dbReference type="ARBA" id="ARBA00022741"/>
    </source>
</evidence>
<dbReference type="InterPro" id="IPR003593">
    <property type="entry name" value="AAA+_ATPase"/>
</dbReference>
<dbReference type="PROSITE" id="PS00211">
    <property type="entry name" value="ABC_TRANSPORTER_1"/>
    <property type="match status" value="1"/>
</dbReference>
<proteinExistence type="inferred from homology"/>
<comment type="caution">
    <text evidence="13">The sequence shown here is derived from an EMBL/GenBank/DDBJ whole genome shotgun (WGS) entry which is preliminary data.</text>
</comment>
<keyword evidence="7 13" id="KW-0067">ATP-binding</keyword>
<keyword evidence="10" id="KW-0472">Membrane</keyword>
<evidence type="ECO:0000256" key="2">
    <source>
        <dbReference type="ARBA" id="ARBA00005417"/>
    </source>
</evidence>
<dbReference type="EMBL" id="QPJQ01000021">
    <property type="protein sequence ID" value="RCX00521.1"/>
    <property type="molecule type" value="Genomic_DNA"/>
</dbReference>
<protein>
    <submittedName>
        <fullName evidence="13">Iron complex transport system ATP-binding protein</fullName>
    </submittedName>
</protein>
<dbReference type="Pfam" id="PF00005">
    <property type="entry name" value="ABC_tran"/>
    <property type="match status" value="1"/>
</dbReference>
<keyword evidence="4" id="KW-1003">Cell membrane</keyword>
<comment type="subcellular location">
    <subcellularLocation>
        <location evidence="1">Cell membrane</location>
        <topology evidence="1">Peripheral membrane protein</topology>
    </subcellularLocation>
</comment>
<name>A0A368ZU72_9GAMM</name>
<evidence type="ECO:0000313" key="14">
    <source>
        <dbReference type="Proteomes" id="UP000253506"/>
    </source>
</evidence>
<dbReference type="GO" id="GO:0016887">
    <property type="term" value="F:ATP hydrolysis activity"/>
    <property type="evidence" value="ECO:0007669"/>
    <property type="project" value="InterPro"/>
</dbReference>
<evidence type="ECO:0000313" key="13">
    <source>
        <dbReference type="EMBL" id="RCX00521.1"/>
    </source>
</evidence>
<gene>
    <name evidence="13" type="ORF">DFP77_12120</name>
</gene>
<evidence type="ECO:0000256" key="9">
    <source>
        <dbReference type="ARBA" id="ARBA00023065"/>
    </source>
</evidence>
<dbReference type="Proteomes" id="UP000253506">
    <property type="component" value="Unassembled WGS sequence"/>
</dbReference>
<dbReference type="GO" id="GO:0006826">
    <property type="term" value="P:iron ion transport"/>
    <property type="evidence" value="ECO:0007669"/>
    <property type="project" value="UniProtKB-KW"/>
</dbReference>
<dbReference type="PANTHER" id="PTHR42771:SF12">
    <property type="entry name" value="FE(3+) DICITRATE TRANSPORT ATP-BINDING PROTEIN FECE-RELATED"/>
    <property type="match status" value="1"/>
</dbReference>
<organism evidence="13 14">
    <name type="scientific">Marinomonas foliarum</name>
    <dbReference type="NCBI Taxonomy" id="491950"/>
    <lineage>
        <taxon>Bacteria</taxon>
        <taxon>Pseudomonadati</taxon>
        <taxon>Pseudomonadota</taxon>
        <taxon>Gammaproteobacteria</taxon>
        <taxon>Oceanospirillales</taxon>
        <taxon>Oceanospirillaceae</taxon>
        <taxon>Marinomonas</taxon>
    </lineage>
</organism>
<evidence type="ECO:0000256" key="7">
    <source>
        <dbReference type="ARBA" id="ARBA00022840"/>
    </source>
</evidence>
<dbReference type="Gene3D" id="3.40.50.300">
    <property type="entry name" value="P-loop containing nucleotide triphosphate hydrolases"/>
    <property type="match status" value="1"/>
</dbReference>
<keyword evidence="8" id="KW-0408">Iron</keyword>
<dbReference type="AlphaFoldDB" id="A0A368ZU72"/>
<dbReference type="GO" id="GO:0005886">
    <property type="term" value="C:plasma membrane"/>
    <property type="evidence" value="ECO:0007669"/>
    <property type="project" value="UniProtKB-SubCell"/>
</dbReference>
<dbReference type="InterPro" id="IPR027417">
    <property type="entry name" value="P-loop_NTPase"/>
</dbReference>
<keyword evidence="3" id="KW-0813">Transport</keyword>
<dbReference type="PROSITE" id="PS50893">
    <property type="entry name" value="ABC_TRANSPORTER_2"/>
    <property type="match status" value="1"/>
</dbReference>
<dbReference type="InterPro" id="IPR003439">
    <property type="entry name" value="ABC_transporter-like_ATP-bd"/>
</dbReference>
<dbReference type="FunFam" id="3.40.50.300:FF:000134">
    <property type="entry name" value="Iron-enterobactin ABC transporter ATP-binding protein"/>
    <property type="match status" value="1"/>
</dbReference>
<evidence type="ECO:0000256" key="8">
    <source>
        <dbReference type="ARBA" id="ARBA00023004"/>
    </source>
</evidence>
<accession>A0A368ZU72</accession>
<evidence type="ECO:0000256" key="5">
    <source>
        <dbReference type="ARBA" id="ARBA00022496"/>
    </source>
</evidence>
<dbReference type="SUPFAM" id="SSF52540">
    <property type="entry name" value="P-loop containing nucleoside triphosphate hydrolases"/>
    <property type="match status" value="1"/>
</dbReference>
<keyword evidence="9" id="KW-0406">Ion transport</keyword>
<dbReference type="PANTHER" id="PTHR42771">
    <property type="entry name" value="IRON(3+)-HYDROXAMATE IMPORT ATP-BINDING PROTEIN FHUC"/>
    <property type="match status" value="1"/>
</dbReference>
<keyword evidence="6" id="KW-0547">Nucleotide-binding</keyword>
<dbReference type="CDD" id="cd03214">
    <property type="entry name" value="ABC_Iron-Siderophores_B12_Hemin"/>
    <property type="match status" value="1"/>
</dbReference>
<comment type="similarity">
    <text evidence="2">Belongs to the ABC transporter superfamily.</text>
</comment>
<feature type="domain" description="ABC transporter" evidence="12">
    <location>
        <begin position="26"/>
        <end position="262"/>
    </location>
</feature>
<dbReference type="RefSeq" id="WP_114412453.1">
    <property type="nucleotide sequence ID" value="NZ_QPJQ01000021.1"/>
</dbReference>
<evidence type="ECO:0000259" key="12">
    <source>
        <dbReference type="PROSITE" id="PS50893"/>
    </source>
</evidence>
<evidence type="ECO:0000256" key="4">
    <source>
        <dbReference type="ARBA" id="ARBA00022475"/>
    </source>
</evidence>
<evidence type="ECO:0000256" key="10">
    <source>
        <dbReference type="ARBA" id="ARBA00023136"/>
    </source>
</evidence>
<reference evidence="13 14" key="1">
    <citation type="submission" date="2018-07" db="EMBL/GenBank/DDBJ databases">
        <title>Genomic Encyclopedia of Type Strains, Phase III (KMG-III): the genomes of soil and plant-associated and newly described type strains.</title>
        <authorList>
            <person name="Whitman W."/>
        </authorList>
    </citation>
    <scope>NUCLEOTIDE SEQUENCE [LARGE SCALE GENOMIC DNA]</scope>
    <source>
        <strain evidence="13 14">CECT 7731</strain>
    </source>
</reference>
<keyword evidence="5" id="KW-0410">Iron transport</keyword>
<dbReference type="InterPro" id="IPR051535">
    <property type="entry name" value="Siderophore_ABC-ATPase"/>
</dbReference>
<dbReference type="SMART" id="SM00382">
    <property type="entry name" value="AAA"/>
    <property type="match status" value="1"/>
</dbReference>
<evidence type="ECO:0000256" key="11">
    <source>
        <dbReference type="SAM" id="MobiDB-lite"/>
    </source>
</evidence>
<dbReference type="InterPro" id="IPR017871">
    <property type="entry name" value="ABC_transporter-like_CS"/>
</dbReference>
<sequence length="286" mass="31347">MTATVTEIHQNKPNNSTSKALPKLSLSTHSVALGYDQTIITDNLSIDIPEGKFSIIVGPNGCGKSTLLRALSRLLPPKSGQVRLNSQDIHALPTREVAKILGLLPQSAIAPDGIKVVDLVARGRFPHQKWFQPWREQDQIAVESAMKATGIMEFAQHHVDQLSGGQKQRVWVAMALAQETPLLLLDEPTTYLDIAHQIELMDLFQDLNRQQGHTMVAVLHDLNHACRYADNLIAMKEGKIITSGAPKDIVTEALIEDVFGLPCIIMEDPVSGTPLIIPKGRQVSLS</sequence>